<dbReference type="InterPro" id="IPR001611">
    <property type="entry name" value="Leu-rich_rpt"/>
</dbReference>
<keyword evidence="3" id="KW-0812">Transmembrane</keyword>
<dbReference type="SMART" id="SM00365">
    <property type="entry name" value="LRR_SD22"/>
    <property type="match status" value="2"/>
</dbReference>
<keyword evidence="5" id="KW-1185">Reference proteome</keyword>
<dbReference type="Gene3D" id="3.80.10.10">
    <property type="entry name" value="Ribonuclease Inhibitor"/>
    <property type="match status" value="1"/>
</dbReference>
<protein>
    <submittedName>
        <fullName evidence="4">Uncharacterized protein</fullName>
    </submittedName>
</protein>
<evidence type="ECO:0000256" key="2">
    <source>
        <dbReference type="ARBA" id="ARBA00022737"/>
    </source>
</evidence>
<dbReference type="SUPFAM" id="SSF52058">
    <property type="entry name" value="L domain-like"/>
    <property type="match status" value="1"/>
</dbReference>
<keyword evidence="3" id="KW-1133">Transmembrane helix</keyword>
<name>A0A5D2DCA3_GOSDA</name>
<proteinExistence type="predicted"/>
<accession>A0A5D2DCA3</accession>
<evidence type="ECO:0000256" key="1">
    <source>
        <dbReference type="ARBA" id="ARBA00022614"/>
    </source>
</evidence>
<gene>
    <name evidence="4" type="ORF">ES288_D02G032600v1</name>
</gene>
<evidence type="ECO:0000256" key="3">
    <source>
        <dbReference type="SAM" id="Phobius"/>
    </source>
</evidence>
<keyword evidence="2" id="KW-0677">Repeat</keyword>
<dbReference type="InterPro" id="IPR032675">
    <property type="entry name" value="LRR_dom_sf"/>
</dbReference>
<keyword evidence="3" id="KW-0472">Membrane</keyword>
<reference evidence="4 5" key="1">
    <citation type="submission" date="2019-06" db="EMBL/GenBank/DDBJ databases">
        <title>WGS assembly of Gossypium darwinii.</title>
        <authorList>
            <person name="Chen Z.J."/>
            <person name="Sreedasyam A."/>
            <person name="Ando A."/>
            <person name="Song Q."/>
            <person name="De L."/>
            <person name="Hulse-Kemp A."/>
            <person name="Ding M."/>
            <person name="Ye W."/>
            <person name="Kirkbride R."/>
            <person name="Jenkins J."/>
            <person name="Plott C."/>
            <person name="Lovell J."/>
            <person name="Lin Y.-M."/>
            <person name="Vaughn R."/>
            <person name="Liu B."/>
            <person name="Li W."/>
            <person name="Simpson S."/>
            <person name="Scheffler B."/>
            <person name="Saski C."/>
            <person name="Grover C."/>
            <person name="Hu G."/>
            <person name="Conover J."/>
            <person name="Carlson J."/>
            <person name="Shu S."/>
            <person name="Boston L."/>
            <person name="Williams M."/>
            <person name="Peterson D."/>
            <person name="Mcgee K."/>
            <person name="Jones D."/>
            <person name="Wendel J."/>
            <person name="Stelly D."/>
            <person name="Grimwood J."/>
            <person name="Schmutz J."/>
        </authorList>
    </citation>
    <scope>NUCLEOTIDE SEQUENCE [LARGE SCALE GENOMIC DNA]</scope>
    <source>
        <strain evidence="4">1808015.09</strain>
    </source>
</reference>
<sequence>MRNLSSLKTLSLRGNQLGGKLLHIQELNHLANLKYLDLSDNQIESISNKGISINLCMTFLTDFKCIFFVFFLFIWLRGKKILIILKS</sequence>
<evidence type="ECO:0000313" key="4">
    <source>
        <dbReference type="EMBL" id="TYG78125.1"/>
    </source>
</evidence>
<dbReference type="Proteomes" id="UP000323506">
    <property type="component" value="Chromosome D02"/>
</dbReference>
<dbReference type="AlphaFoldDB" id="A0A5D2DCA3"/>
<evidence type="ECO:0000313" key="5">
    <source>
        <dbReference type="Proteomes" id="UP000323506"/>
    </source>
</evidence>
<dbReference type="InterPro" id="IPR025875">
    <property type="entry name" value="Leu-rich_rpt_4"/>
</dbReference>
<dbReference type="PROSITE" id="PS51450">
    <property type="entry name" value="LRR"/>
    <property type="match status" value="1"/>
</dbReference>
<dbReference type="Pfam" id="PF12799">
    <property type="entry name" value="LRR_4"/>
    <property type="match status" value="1"/>
</dbReference>
<dbReference type="EMBL" id="CM017702">
    <property type="protein sequence ID" value="TYG78125.1"/>
    <property type="molecule type" value="Genomic_DNA"/>
</dbReference>
<organism evidence="4 5">
    <name type="scientific">Gossypium darwinii</name>
    <name type="common">Darwin's cotton</name>
    <name type="synonym">Gossypium barbadense var. darwinii</name>
    <dbReference type="NCBI Taxonomy" id="34276"/>
    <lineage>
        <taxon>Eukaryota</taxon>
        <taxon>Viridiplantae</taxon>
        <taxon>Streptophyta</taxon>
        <taxon>Embryophyta</taxon>
        <taxon>Tracheophyta</taxon>
        <taxon>Spermatophyta</taxon>
        <taxon>Magnoliopsida</taxon>
        <taxon>eudicotyledons</taxon>
        <taxon>Gunneridae</taxon>
        <taxon>Pentapetalae</taxon>
        <taxon>rosids</taxon>
        <taxon>malvids</taxon>
        <taxon>Malvales</taxon>
        <taxon>Malvaceae</taxon>
        <taxon>Malvoideae</taxon>
        <taxon>Gossypium</taxon>
    </lineage>
</organism>
<keyword evidence="1" id="KW-0433">Leucine-rich repeat</keyword>
<feature type="transmembrane region" description="Helical" evidence="3">
    <location>
        <begin position="51"/>
        <end position="76"/>
    </location>
</feature>